<dbReference type="InterPro" id="IPR034904">
    <property type="entry name" value="FSCA_dom_sf"/>
</dbReference>
<comment type="caution">
    <text evidence="2">The sequence shown here is derived from an EMBL/GenBank/DDBJ whole genome shotgun (WGS) entry which is preliminary data.</text>
</comment>
<reference evidence="2 3" key="1">
    <citation type="submission" date="2023-10" db="EMBL/GenBank/DDBJ databases">
        <title>Development of a sustainable strategy for remediation of hydrocarbon-contaminated territories based on the waste exchange concept.</title>
        <authorList>
            <person name="Krivoruchko A."/>
        </authorList>
    </citation>
    <scope>NUCLEOTIDE SEQUENCE [LARGE SCALE GENOMIC DNA]</scope>
    <source>
        <strain evidence="2 3">IEGM 1203</strain>
    </source>
</reference>
<proteinExistence type="predicted"/>
<feature type="domain" description="MIP18 family-like" evidence="1">
    <location>
        <begin position="19"/>
        <end position="95"/>
    </location>
</feature>
<evidence type="ECO:0000313" key="3">
    <source>
        <dbReference type="Proteomes" id="UP001185927"/>
    </source>
</evidence>
<dbReference type="EMBL" id="JAWLKB010000029">
    <property type="protein sequence ID" value="MDV6271018.1"/>
    <property type="molecule type" value="Genomic_DNA"/>
</dbReference>
<dbReference type="RefSeq" id="WP_317545469.1">
    <property type="nucleotide sequence ID" value="NZ_JAWLKB010000029.1"/>
</dbReference>
<sequence>MSILETITVMSNPAPGFDEAIVDALRRIADPCSIATGVPINLIDMGLVLEARREENRAVVRLQLTSPICMQIGIIQAKILEEVSAVDGIEDVDVDIDHAAEWLPSMVAGHARIALRERRPFPAE</sequence>
<dbReference type="Proteomes" id="UP001185927">
    <property type="component" value="Unassembled WGS sequence"/>
</dbReference>
<organism evidence="2 3">
    <name type="scientific">Rhodococcus globerulus</name>
    <dbReference type="NCBI Taxonomy" id="33008"/>
    <lineage>
        <taxon>Bacteria</taxon>
        <taxon>Bacillati</taxon>
        <taxon>Actinomycetota</taxon>
        <taxon>Actinomycetes</taxon>
        <taxon>Mycobacteriales</taxon>
        <taxon>Nocardiaceae</taxon>
        <taxon>Rhodococcus</taxon>
    </lineage>
</organism>
<dbReference type="InterPro" id="IPR002744">
    <property type="entry name" value="MIP18-like"/>
</dbReference>
<evidence type="ECO:0000259" key="1">
    <source>
        <dbReference type="Pfam" id="PF01883"/>
    </source>
</evidence>
<dbReference type="PANTHER" id="PTHR42831">
    <property type="entry name" value="FE-S PROTEIN MATURATION AUXILIARY FACTOR YITW"/>
    <property type="match status" value="1"/>
</dbReference>
<dbReference type="InterPro" id="IPR052339">
    <property type="entry name" value="Fe-S_Maturation_MIP18"/>
</dbReference>
<gene>
    <name evidence="2" type="ORF">R3Q16_30790</name>
</gene>
<evidence type="ECO:0000313" key="2">
    <source>
        <dbReference type="EMBL" id="MDV6271018.1"/>
    </source>
</evidence>
<protein>
    <submittedName>
        <fullName evidence="2">Iron-sulfur cluster assembly protein</fullName>
    </submittedName>
</protein>
<dbReference type="SUPFAM" id="SSF117916">
    <property type="entry name" value="Fe-S cluster assembly (FSCA) domain-like"/>
    <property type="match status" value="1"/>
</dbReference>
<keyword evidence="3" id="KW-1185">Reference proteome</keyword>
<dbReference type="Gene3D" id="3.30.300.130">
    <property type="entry name" value="Fe-S cluster assembly (FSCA)"/>
    <property type="match status" value="1"/>
</dbReference>
<dbReference type="PANTHER" id="PTHR42831:SF1">
    <property type="entry name" value="FE-S PROTEIN MATURATION AUXILIARY FACTOR YITW"/>
    <property type="match status" value="1"/>
</dbReference>
<accession>A0ABU4C3E1</accession>
<name>A0ABU4C3E1_RHOGO</name>
<dbReference type="Pfam" id="PF01883">
    <property type="entry name" value="FeS_assembly_P"/>
    <property type="match status" value="1"/>
</dbReference>